<evidence type="ECO:0000256" key="9">
    <source>
        <dbReference type="SAM" id="Phobius"/>
    </source>
</evidence>
<evidence type="ECO:0000256" key="8">
    <source>
        <dbReference type="SAM" id="MobiDB-lite"/>
    </source>
</evidence>
<reference evidence="10" key="1">
    <citation type="submission" date="2022-12" db="EMBL/GenBank/DDBJ databases">
        <title>Genome assemblies of Blomia tropicalis.</title>
        <authorList>
            <person name="Cui Y."/>
        </authorList>
    </citation>
    <scope>NUCLEOTIDE SEQUENCE</scope>
    <source>
        <tissue evidence="10">Adult mites</tissue>
    </source>
</reference>
<evidence type="ECO:0000256" key="5">
    <source>
        <dbReference type="ARBA" id="ARBA00022989"/>
    </source>
</evidence>
<evidence type="ECO:0000256" key="2">
    <source>
        <dbReference type="ARBA" id="ARBA00019449"/>
    </source>
</evidence>
<dbReference type="AlphaFoldDB" id="A0A9Q0M723"/>
<evidence type="ECO:0000256" key="1">
    <source>
        <dbReference type="ARBA" id="ARBA00004141"/>
    </source>
</evidence>
<organism evidence="10 11">
    <name type="scientific">Blomia tropicalis</name>
    <name type="common">Mite</name>
    <dbReference type="NCBI Taxonomy" id="40697"/>
    <lineage>
        <taxon>Eukaryota</taxon>
        <taxon>Metazoa</taxon>
        <taxon>Ecdysozoa</taxon>
        <taxon>Arthropoda</taxon>
        <taxon>Chelicerata</taxon>
        <taxon>Arachnida</taxon>
        <taxon>Acari</taxon>
        <taxon>Acariformes</taxon>
        <taxon>Sarcoptiformes</taxon>
        <taxon>Astigmata</taxon>
        <taxon>Glycyphagoidea</taxon>
        <taxon>Echimyopodidae</taxon>
        <taxon>Blomia</taxon>
    </lineage>
</organism>
<dbReference type="InterPro" id="IPR028266">
    <property type="entry name" value="TP53I11"/>
</dbReference>
<keyword evidence="5 9" id="KW-1133">Transmembrane helix</keyword>
<feature type="transmembrane region" description="Helical" evidence="9">
    <location>
        <begin position="233"/>
        <end position="255"/>
    </location>
</feature>
<evidence type="ECO:0000256" key="4">
    <source>
        <dbReference type="ARBA" id="ARBA00022692"/>
    </source>
</evidence>
<evidence type="ECO:0000256" key="7">
    <source>
        <dbReference type="ARBA" id="ARBA00032100"/>
    </source>
</evidence>
<dbReference type="Pfam" id="PF14936">
    <property type="entry name" value="p53-inducible11"/>
    <property type="match status" value="1"/>
</dbReference>
<feature type="transmembrane region" description="Helical" evidence="9">
    <location>
        <begin position="163"/>
        <end position="186"/>
    </location>
</feature>
<feature type="compositionally biased region" description="Low complexity" evidence="8">
    <location>
        <begin position="380"/>
        <end position="389"/>
    </location>
</feature>
<dbReference type="GO" id="GO:0016020">
    <property type="term" value="C:membrane"/>
    <property type="evidence" value="ECO:0007669"/>
    <property type="project" value="UniProtKB-SubCell"/>
</dbReference>
<keyword evidence="3" id="KW-0597">Phosphoprotein</keyword>
<feature type="transmembrane region" description="Helical" evidence="9">
    <location>
        <begin position="206"/>
        <end position="226"/>
    </location>
</feature>
<feature type="compositionally biased region" description="Basic and acidic residues" evidence="8">
    <location>
        <begin position="394"/>
        <end position="411"/>
    </location>
</feature>
<keyword evidence="6 9" id="KW-0472">Membrane</keyword>
<sequence>MSKMSNTSLELVDQIITIEAQSSETNVNITTLETEPSERLSPIIRLSTHDTRQPNRTDRVRLKSNSVDIDRLTPYLSGNSTKMDLTGGTNPTPLLASSTILSSSQTNLVRKYSCGDLVSRLKSRKLLGVGESCEQRGEIYRSKISQLLGHSEHLFARYPCAFWYWYAFLLLTNVSCALWNLLGHLTNNPEQEINDYNPEMVPIVTFFRQSLGIWHLVFASILWRFYRSNDKSLIRFLLFVCIAFSLAKITLILYYDHCTLIRLKTWLTTLICSKCSNDSSTTDYGSCTRFGSNSIQYLPPSEIATYLSIESIELLINVLYHHKMSISNVNNASNSILTSGTISSGRITTKRTCSFEYVSFLFNSYLINPFVRLFHCSSTTNESETTNSSIPNAKTEETEKMSVPHGNKSNE</sequence>
<accession>A0A9Q0M723</accession>
<evidence type="ECO:0000256" key="6">
    <source>
        <dbReference type="ARBA" id="ARBA00023136"/>
    </source>
</evidence>
<dbReference type="EMBL" id="JAPWDV010000002">
    <property type="protein sequence ID" value="KAJ6219117.1"/>
    <property type="molecule type" value="Genomic_DNA"/>
</dbReference>
<name>A0A9Q0M723_BLOTA</name>
<proteinExistence type="predicted"/>
<protein>
    <recommendedName>
        <fullName evidence="2">Tumor protein p53-inducible protein 11</fullName>
    </recommendedName>
    <alternativeName>
        <fullName evidence="7">p53-induced gene 11 protein</fullName>
    </alternativeName>
</protein>
<evidence type="ECO:0000313" key="10">
    <source>
        <dbReference type="EMBL" id="KAJ6219117.1"/>
    </source>
</evidence>
<comment type="subcellular location">
    <subcellularLocation>
        <location evidence="1">Membrane</location>
        <topology evidence="1">Multi-pass membrane protein</topology>
    </subcellularLocation>
</comment>
<dbReference type="PANTHER" id="PTHR31584">
    <property type="entry name" value="TUMOR PROTEIN P53-INDUCIBLE PROTEIN 11"/>
    <property type="match status" value="1"/>
</dbReference>
<gene>
    <name evidence="10" type="ORF">RDWZM_004929</name>
</gene>
<comment type="caution">
    <text evidence="10">The sequence shown here is derived from an EMBL/GenBank/DDBJ whole genome shotgun (WGS) entry which is preliminary data.</text>
</comment>
<keyword evidence="4 9" id="KW-0812">Transmembrane</keyword>
<dbReference type="PANTHER" id="PTHR31584:SF1">
    <property type="entry name" value="TUMOR PROTEIN P53-INDUCIBLE PROTEIN 11"/>
    <property type="match status" value="1"/>
</dbReference>
<feature type="region of interest" description="Disordered" evidence="8">
    <location>
        <begin position="380"/>
        <end position="411"/>
    </location>
</feature>
<dbReference type="Proteomes" id="UP001142055">
    <property type="component" value="Chromosome 2"/>
</dbReference>
<evidence type="ECO:0000313" key="11">
    <source>
        <dbReference type="Proteomes" id="UP001142055"/>
    </source>
</evidence>
<keyword evidence="11" id="KW-1185">Reference proteome</keyword>
<evidence type="ECO:0000256" key="3">
    <source>
        <dbReference type="ARBA" id="ARBA00022553"/>
    </source>
</evidence>